<dbReference type="PANTHER" id="PTHR43861:SF6">
    <property type="entry name" value="METHYLTRANSFERASE TYPE 11"/>
    <property type="match status" value="1"/>
</dbReference>
<evidence type="ECO:0000259" key="2">
    <source>
        <dbReference type="Pfam" id="PF13649"/>
    </source>
</evidence>
<keyword evidence="4" id="KW-1185">Reference proteome</keyword>
<dbReference type="GO" id="GO:0032259">
    <property type="term" value="P:methylation"/>
    <property type="evidence" value="ECO:0007669"/>
    <property type="project" value="UniProtKB-KW"/>
</dbReference>
<dbReference type="HOGENOM" id="CLU_116222_0_0_6"/>
<evidence type="ECO:0000313" key="4">
    <source>
        <dbReference type="Proteomes" id="UP000005953"/>
    </source>
</evidence>
<proteinExistence type="predicted"/>
<dbReference type="GO" id="GO:0008168">
    <property type="term" value="F:methyltransferase activity"/>
    <property type="evidence" value="ECO:0007669"/>
    <property type="project" value="UniProtKB-KW"/>
</dbReference>
<name>A4BFB4_9GAMM</name>
<dbReference type="InterPro" id="IPR041698">
    <property type="entry name" value="Methyltransf_25"/>
</dbReference>
<comment type="caution">
    <text evidence="3">The sequence shown here is derived from an EMBL/GenBank/DDBJ whole genome shotgun (WGS) entry which is preliminary data.</text>
</comment>
<protein>
    <submittedName>
        <fullName evidence="3">SAM-dependent methyltransferase</fullName>
    </submittedName>
</protein>
<organism evidence="3 4">
    <name type="scientific">Reinekea blandensis MED297</name>
    <dbReference type="NCBI Taxonomy" id="314283"/>
    <lineage>
        <taxon>Bacteria</taxon>
        <taxon>Pseudomonadati</taxon>
        <taxon>Pseudomonadota</taxon>
        <taxon>Gammaproteobacteria</taxon>
        <taxon>Oceanospirillales</taxon>
        <taxon>Saccharospirillaceae</taxon>
        <taxon>Reinekea</taxon>
    </lineage>
</organism>
<evidence type="ECO:0000313" key="3">
    <source>
        <dbReference type="EMBL" id="EAR09227.1"/>
    </source>
</evidence>
<keyword evidence="1 3" id="KW-0808">Transferase</keyword>
<dbReference type="CDD" id="cd02440">
    <property type="entry name" value="AdoMet_MTases"/>
    <property type="match status" value="1"/>
</dbReference>
<dbReference type="RefSeq" id="WP_008045327.1">
    <property type="nucleotide sequence ID" value="NZ_CH724152.1"/>
</dbReference>
<dbReference type="EMBL" id="AAOE01000012">
    <property type="protein sequence ID" value="EAR09227.1"/>
    <property type="molecule type" value="Genomic_DNA"/>
</dbReference>
<dbReference type="AlphaFoldDB" id="A4BFB4"/>
<reference evidence="3 4" key="1">
    <citation type="submission" date="2006-02" db="EMBL/GenBank/DDBJ databases">
        <authorList>
            <person name="Pinhassi J."/>
            <person name="Pedros-Alio C."/>
            <person name="Ferriera S."/>
            <person name="Johnson J."/>
            <person name="Kravitz S."/>
            <person name="Halpern A."/>
            <person name="Remington K."/>
            <person name="Beeson K."/>
            <person name="Tran B."/>
            <person name="Rogers Y.-H."/>
            <person name="Friedman R."/>
            <person name="Venter J.C."/>
        </authorList>
    </citation>
    <scope>NUCLEOTIDE SEQUENCE [LARGE SCALE GENOMIC DNA]</scope>
    <source>
        <strain evidence="3 4">MED297</strain>
    </source>
</reference>
<gene>
    <name evidence="3" type="ORF">MED297_07088</name>
</gene>
<sequence length="165" mass="18837">MDEHTDAWRQYYEKALNRPHLKRTELAIQLDESDHKVAIDCGCGTGSDLQYLKQQGYTAYGFDVNPEAVKLCQQRFQEDTDIKVTESSFERFHYPEAGIIMANSSLFFADPSQFDTAWRHITSSLRTGGVFAGDFMGLKDSWAQKKPQPDDAIVGRHRTSALRRL</sequence>
<feature type="domain" description="Methyltransferase" evidence="2">
    <location>
        <begin position="39"/>
        <end position="129"/>
    </location>
</feature>
<dbReference type="SUPFAM" id="SSF53335">
    <property type="entry name" value="S-adenosyl-L-methionine-dependent methyltransferases"/>
    <property type="match status" value="1"/>
</dbReference>
<accession>A4BFB4</accession>
<evidence type="ECO:0000256" key="1">
    <source>
        <dbReference type="ARBA" id="ARBA00022679"/>
    </source>
</evidence>
<dbReference type="Gene3D" id="3.40.50.150">
    <property type="entry name" value="Vaccinia Virus protein VP39"/>
    <property type="match status" value="1"/>
</dbReference>
<dbReference type="Proteomes" id="UP000005953">
    <property type="component" value="Unassembled WGS sequence"/>
</dbReference>
<dbReference type="STRING" id="314283.MED297_07088"/>
<keyword evidence="3" id="KW-0489">Methyltransferase</keyword>
<dbReference type="PANTHER" id="PTHR43861">
    <property type="entry name" value="TRANS-ACONITATE 2-METHYLTRANSFERASE-RELATED"/>
    <property type="match status" value="1"/>
</dbReference>
<dbReference type="Pfam" id="PF13649">
    <property type="entry name" value="Methyltransf_25"/>
    <property type="match status" value="1"/>
</dbReference>
<dbReference type="InterPro" id="IPR029063">
    <property type="entry name" value="SAM-dependent_MTases_sf"/>
</dbReference>